<feature type="compositionally biased region" description="Basic and acidic residues" evidence="2">
    <location>
        <begin position="131"/>
        <end position="141"/>
    </location>
</feature>
<evidence type="ECO:0000259" key="3">
    <source>
        <dbReference type="PROSITE" id="PS50115"/>
    </source>
</evidence>
<sequence length="708" mass="75400">MTKSSLSDNMQDERLIQELRNYQRAHPSNKRCFDCNEMMPQYICLDFNTFVCTACSGIHREFAHRVKSISMSKFTESEVKNMINHGGNEAAQKHWRSKHDPSFRPNGGSDGERTRNFIRLTYIDRKWVNESPRHAKDEGPVRKSKSSKKKEKNSKSDDNVSSSLKSVKPITESGFDDFSNFKGSSRTAATVQSFGDFGNFDSPAPEQKTVEGFADFGDFGDFGGSSAAQKSKSKTPSPLPVPKFGSFKIAPPPGSNVSTYSVNTVPGSEYLMGLSPPTQADSPFGLDDPAPTIETSSQPSPVVSSPFDFDDPTPASCAGSCPDSAFLDLFSNMAATVPSTPVSAPHNILPFDAFSAPNVSSHSVFDALTAPSPASTTSSNVFNAFGGGEDAFGELADSNSSLSANLANPVLDPFASTLEKPDSVAATADPFAAFDGMQPSSSEVSTLGSAALTTDIEPPKSFPAGNYVSQQQAAMKDPFGFGCGTGNNSGIPVAQQQQHHPGSYVTNQLFVGSLQQQQPQNAFGHQVHQHQNAFVYQMQQQPMLSFVQGQPLQNQQQRYGRQQGFPGQQHTMQFFPHQASGTSPAPTAAKTLASASSINDPFASLNIGNLGFDGFSDTTATRTSSGGAAPSSSFAPANESRTSSSFKNAPTSPGSISYAQPKALATASFPLSQQNTAAFTDPNVFADFASVPAPAQTSVSPANPFDMF</sequence>
<feature type="region of interest" description="Disordered" evidence="2">
    <location>
        <begin position="620"/>
        <end position="654"/>
    </location>
</feature>
<comment type="caution">
    <text evidence="4">The sequence shown here is derived from an EMBL/GenBank/DDBJ whole genome shotgun (WGS) entry which is preliminary data.</text>
</comment>
<feature type="compositionally biased region" description="Basic residues" evidence="2">
    <location>
        <begin position="142"/>
        <end position="152"/>
    </location>
</feature>
<evidence type="ECO:0000256" key="1">
    <source>
        <dbReference type="PROSITE-ProRule" id="PRU00288"/>
    </source>
</evidence>
<evidence type="ECO:0000313" key="6">
    <source>
        <dbReference type="Proteomes" id="UP001158986"/>
    </source>
</evidence>
<feature type="region of interest" description="Disordered" evidence="2">
    <location>
        <begin position="273"/>
        <end position="309"/>
    </location>
</feature>
<feature type="domain" description="Arf-GAP" evidence="3">
    <location>
        <begin position="13"/>
        <end position="138"/>
    </location>
</feature>
<dbReference type="EMBL" id="CAKLCB010000109">
    <property type="protein sequence ID" value="CAH0515302.1"/>
    <property type="molecule type" value="Genomic_DNA"/>
</dbReference>
<dbReference type="InterPro" id="IPR001164">
    <property type="entry name" value="ArfGAP_dom"/>
</dbReference>
<dbReference type="EMBL" id="CAKKTJ010000168">
    <property type="protein sequence ID" value="CAH0477459.1"/>
    <property type="molecule type" value="Genomic_DNA"/>
</dbReference>
<dbReference type="InterPro" id="IPR037278">
    <property type="entry name" value="ARFGAP/RecO"/>
</dbReference>
<dbReference type="CDD" id="cd08838">
    <property type="entry name" value="ArfGap_AGFG"/>
    <property type="match status" value="1"/>
</dbReference>
<dbReference type="PANTHER" id="PTHR46085">
    <property type="entry name" value="ARFGAP/RECO-RELATED"/>
    <property type="match status" value="1"/>
</dbReference>
<dbReference type="PANTHER" id="PTHR46085:SF3">
    <property type="entry name" value="ARF GTPASE ACTIVATING PROTEIN"/>
    <property type="match status" value="1"/>
</dbReference>
<name>A0AAU9KYW3_9STRA</name>
<dbReference type="PROSITE" id="PS50115">
    <property type="entry name" value="ARFGAP"/>
    <property type="match status" value="1"/>
</dbReference>
<evidence type="ECO:0000313" key="5">
    <source>
        <dbReference type="EMBL" id="CAH0515302.1"/>
    </source>
</evidence>
<feature type="compositionally biased region" description="Low complexity" evidence="2">
    <location>
        <begin position="620"/>
        <end position="637"/>
    </location>
</feature>
<evidence type="ECO:0000256" key="2">
    <source>
        <dbReference type="SAM" id="MobiDB-lite"/>
    </source>
</evidence>
<dbReference type="SMART" id="SM00105">
    <property type="entry name" value="ArfGap"/>
    <property type="match status" value="1"/>
</dbReference>
<keyword evidence="1" id="KW-0862">Zinc</keyword>
<feature type="compositionally biased region" description="Low complexity" evidence="2">
    <location>
        <begin position="296"/>
        <end position="307"/>
    </location>
</feature>
<keyword evidence="6" id="KW-1185">Reference proteome</keyword>
<evidence type="ECO:0000313" key="4">
    <source>
        <dbReference type="EMBL" id="CAH0477459.1"/>
    </source>
</evidence>
<feature type="compositionally biased region" description="Polar residues" evidence="2">
    <location>
        <begin position="639"/>
        <end position="654"/>
    </location>
</feature>
<dbReference type="AlphaFoldDB" id="A0AAU9KYW3"/>
<dbReference type="InterPro" id="IPR038508">
    <property type="entry name" value="ArfGAP_dom_sf"/>
</dbReference>
<dbReference type="Proteomes" id="UP001158986">
    <property type="component" value="Unassembled WGS sequence"/>
</dbReference>
<dbReference type="InterPro" id="IPR044820">
    <property type="entry name" value="AGD14-like"/>
</dbReference>
<organism evidence="4 7">
    <name type="scientific">Peronospora belbahrii</name>
    <dbReference type="NCBI Taxonomy" id="622444"/>
    <lineage>
        <taxon>Eukaryota</taxon>
        <taxon>Sar</taxon>
        <taxon>Stramenopiles</taxon>
        <taxon>Oomycota</taxon>
        <taxon>Peronosporomycetes</taxon>
        <taxon>Peronosporales</taxon>
        <taxon>Peronosporaceae</taxon>
        <taxon>Peronospora</taxon>
    </lineage>
</organism>
<keyword evidence="1" id="KW-0863">Zinc-finger</keyword>
<dbReference type="GO" id="GO:0005096">
    <property type="term" value="F:GTPase activator activity"/>
    <property type="evidence" value="ECO:0007669"/>
    <property type="project" value="InterPro"/>
</dbReference>
<feature type="region of interest" description="Disordered" evidence="2">
    <location>
        <begin position="131"/>
        <end position="166"/>
    </location>
</feature>
<dbReference type="PRINTS" id="PR00405">
    <property type="entry name" value="REVINTRACTNG"/>
</dbReference>
<gene>
    <name evidence="5" type="ORF">PBS001_LOCUS2015</name>
    <name evidence="4" type="ORF">PBS003_LOCUS4208</name>
</gene>
<proteinExistence type="predicted"/>
<protein>
    <recommendedName>
        <fullName evidence="3">Arf-GAP domain-containing protein</fullName>
    </recommendedName>
</protein>
<feature type="region of interest" description="Disordered" evidence="2">
    <location>
        <begin position="88"/>
        <end position="115"/>
    </location>
</feature>
<evidence type="ECO:0000313" key="7">
    <source>
        <dbReference type="Proteomes" id="UP001160483"/>
    </source>
</evidence>
<dbReference type="Gene3D" id="1.10.220.150">
    <property type="entry name" value="Arf GTPase activating protein"/>
    <property type="match status" value="1"/>
</dbReference>
<keyword evidence="1" id="KW-0479">Metal-binding</keyword>
<dbReference type="Proteomes" id="UP001160483">
    <property type="component" value="Unassembled WGS sequence"/>
</dbReference>
<dbReference type="GO" id="GO:0008270">
    <property type="term" value="F:zinc ion binding"/>
    <property type="evidence" value="ECO:0007669"/>
    <property type="project" value="UniProtKB-KW"/>
</dbReference>
<accession>A0AAU9KYW3</accession>
<dbReference type="Pfam" id="PF01412">
    <property type="entry name" value="ArfGap"/>
    <property type="match status" value="1"/>
</dbReference>
<dbReference type="SUPFAM" id="SSF57863">
    <property type="entry name" value="ArfGap/RecO-like zinc finger"/>
    <property type="match status" value="1"/>
</dbReference>
<reference evidence="4 6" key="1">
    <citation type="submission" date="2021-11" db="EMBL/GenBank/DDBJ databases">
        <authorList>
            <person name="Islam A."/>
            <person name="Islam S."/>
            <person name="Flora M.S."/>
            <person name="Rahman M."/>
            <person name="Ziaur R.M."/>
            <person name="Epstein J.H."/>
            <person name="Hassan M."/>
            <person name="Klassen M."/>
            <person name="Woodard K."/>
            <person name="Webb A."/>
            <person name="Webby R.J."/>
            <person name="El Zowalaty M.E."/>
        </authorList>
    </citation>
    <scope>NUCLEOTIDE SEQUENCE</scope>
    <source>
        <strain evidence="5">Pbs1</strain>
        <strain evidence="4">Pbs3</strain>
    </source>
</reference>